<evidence type="ECO:0000256" key="7">
    <source>
        <dbReference type="SAM" id="MobiDB-lite"/>
    </source>
</evidence>
<proteinExistence type="inferred from homology"/>
<dbReference type="InterPro" id="IPR045314">
    <property type="entry name" value="bZIP_plant_GBF1"/>
</dbReference>
<dbReference type="CDD" id="cd14702">
    <property type="entry name" value="bZIP_plant_GBF1"/>
    <property type="match status" value="1"/>
</dbReference>
<dbReference type="AlphaFoldDB" id="A0AAP0D1E2"/>
<dbReference type="PROSITE" id="PS50217">
    <property type="entry name" value="BZIP"/>
    <property type="match status" value="1"/>
</dbReference>
<dbReference type="PANTHER" id="PTHR45967:SF28">
    <property type="entry name" value="BASIC-LEUCINE ZIPPER (BZIP) TRANSCRIPTION FACTOR FAMILY PROTEIN"/>
    <property type="match status" value="1"/>
</dbReference>
<dbReference type="SUPFAM" id="SSF57959">
    <property type="entry name" value="Leucine zipper domain"/>
    <property type="match status" value="1"/>
</dbReference>
<dbReference type="InterPro" id="IPR044827">
    <property type="entry name" value="GBF-like"/>
</dbReference>
<dbReference type="Pfam" id="PF00170">
    <property type="entry name" value="bZIP_1"/>
    <property type="match status" value="1"/>
</dbReference>
<evidence type="ECO:0000256" key="6">
    <source>
        <dbReference type="ARBA" id="ARBA00023242"/>
    </source>
</evidence>
<evidence type="ECO:0000256" key="5">
    <source>
        <dbReference type="ARBA" id="ARBA00023163"/>
    </source>
</evidence>
<comment type="caution">
    <text evidence="9">The sequence shown here is derived from an EMBL/GenBank/DDBJ whole genome shotgun (WGS) entry which is preliminary data.</text>
</comment>
<evidence type="ECO:0000256" key="3">
    <source>
        <dbReference type="ARBA" id="ARBA00023015"/>
    </source>
</evidence>
<dbReference type="GO" id="GO:0043565">
    <property type="term" value="F:sequence-specific DNA binding"/>
    <property type="evidence" value="ECO:0007669"/>
    <property type="project" value="InterPro"/>
</dbReference>
<reference evidence="9 10" key="1">
    <citation type="submission" date="2024-04" db="EMBL/GenBank/DDBJ databases">
        <title>The reference genome of an endangered Asteraceae, Deinandra increscens subsp. villosa, native to the Central Coast of California.</title>
        <authorList>
            <person name="Guilliams M."/>
            <person name="Hasenstab-Lehman K."/>
            <person name="Meyer R."/>
            <person name="Mcevoy S."/>
        </authorList>
    </citation>
    <scope>NUCLEOTIDE SEQUENCE [LARGE SCALE GENOMIC DNA]</scope>
    <source>
        <tissue evidence="9">Leaf</tissue>
    </source>
</reference>
<keyword evidence="3" id="KW-0805">Transcription regulation</keyword>
<dbReference type="GO" id="GO:0005634">
    <property type="term" value="C:nucleus"/>
    <property type="evidence" value="ECO:0007669"/>
    <property type="project" value="UniProtKB-SubCell"/>
</dbReference>
<gene>
    <name evidence="9" type="ORF">SSX86_016923</name>
</gene>
<evidence type="ECO:0000256" key="1">
    <source>
        <dbReference type="ARBA" id="ARBA00004123"/>
    </source>
</evidence>
<evidence type="ECO:0000256" key="2">
    <source>
        <dbReference type="ARBA" id="ARBA00007163"/>
    </source>
</evidence>
<dbReference type="SMART" id="SM00338">
    <property type="entry name" value="BRLZ"/>
    <property type="match status" value="1"/>
</dbReference>
<name>A0AAP0D1E2_9ASTR</name>
<feature type="region of interest" description="Disordered" evidence="7">
    <location>
        <begin position="171"/>
        <end position="193"/>
    </location>
</feature>
<comment type="subcellular location">
    <subcellularLocation>
        <location evidence="1">Nucleus</location>
    </subcellularLocation>
</comment>
<accession>A0AAP0D1E2</accession>
<evidence type="ECO:0000313" key="10">
    <source>
        <dbReference type="Proteomes" id="UP001408789"/>
    </source>
</evidence>
<dbReference type="Proteomes" id="UP001408789">
    <property type="component" value="Unassembled WGS sequence"/>
</dbReference>
<keyword evidence="6" id="KW-0539">Nucleus</keyword>
<feature type="compositionally biased region" description="Basic and acidic residues" evidence="7">
    <location>
        <begin position="30"/>
        <end position="41"/>
    </location>
</feature>
<dbReference type="EMBL" id="JBCNJP010000018">
    <property type="protein sequence ID" value="KAK9063053.1"/>
    <property type="molecule type" value="Genomic_DNA"/>
</dbReference>
<protein>
    <recommendedName>
        <fullName evidence="8">BZIP domain-containing protein</fullName>
    </recommendedName>
</protein>
<comment type="similarity">
    <text evidence="2">Belongs to the bZIP family.</text>
</comment>
<feature type="compositionally biased region" description="Polar residues" evidence="7">
    <location>
        <begin position="74"/>
        <end position="88"/>
    </location>
</feature>
<dbReference type="InterPro" id="IPR004827">
    <property type="entry name" value="bZIP"/>
</dbReference>
<evidence type="ECO:0000259" key="8">
    <source>
        <dbReference type="PROSITE" id="PS50217"/>
    </source>
</evidence>
<dbReference type="PANTHER" id="PTHR45967">
    <property type="entry name" value="G-BOX-BINDING FACTOR 3-RELATED"/>
    <property type="match status" value="1"/>
</dbReference>
<feature type="region of interest" description="Disordered" evidence="7">
    <location>
        <begin position="67"/>
        <end position="88"/>
    </location>
</feature>
<organism evidence="9 10">
    <name type="scientific">Deinandra increscens subsp. villosa</name>
    <dbReference type="NCBI Taxonomy" id="3103831"/>
    <lineage>
        <taxon>Eukaryota</taxon>
        <taxon>Viridiplantae</taxon>
        <taxon>Streptophyta</taxon>
        <taxon>Embryophyta</taxon>
        <taxon>Tracheophyta</taxon>
        <taxon>Spermatophyta</taxon>
        <taxon>Magnoliopsida</taxon>
        <taxon>eudicotyledons</taxon>
        <taxon>Gunneridae</taxon>
        <taxon>Pentapetalae</taxon>
        <taxon>asterids</taxon>
        <taxon>campanulids</taxon>
        <taxon>Asterales</taxon>
        <taxon>Asteraceae</taxon>
        <taxon>Asteroideae</taxon>
        <taxon>Heliantheae alliance</taxon>
        <taxon>Madieae</taxon>
        <taxon>Madiinae</taxon>
        <taxon>Deinandra</taxon>
    </lineage>
</organism>
<sequence length="399" mass="44310">MANRIELEAAEALAGLARVPAAATDGSESVDERRAKVDESNYSKSSCNSYEEAADFKVKSEILPAKSVKDEHNTPSYPTNCVSSGKRSRQNLTEAEMEARKIRRVLANRESARQTIRRRQAVFEELTRKAVDLAWENENLKREKDSASEQYDSLKTRNERLKAQIKMMNNKARETRDESIMTTNEPSVSASSTSSPCLSYIQPSFLPFVWPNSVQLQCGPHAGIVLPSHIPISAANTNKPDSSFYDEGSSISINGSGTGTGTPLYVLPYPWLFTLPQNSNNENRPHSFNLNDKPKESCEYQQFFPEKVKSEAPANSGFPPDGGGRLTTNPVSCEEVLIEHDDTNTVGDNKQVVGGVHQVPVVCSGKRSCDAAAAAEARKRRKQLTRLKNQFHCRQLRMR</sequence>
<evidence type="ECO:0000313" key="9">
    <source>
        <dbReference type="EMBL" id="KAK9063053.1"/>
    </source>
</evidence>
<evidence type="ECO:0000256" key="4">
    <source>
        <dbReference type="ARBA" id="ARBA00023125"/>
    </source>
</evidence>
<feature type="domain" description="BZIP" evidence="8">
    <location>
        <begin position="98"/>
        <end position="161"/>
    </location>
</feature>
<dbReference type="GO" id="GO:0003700">
    <property type="term" value="F:DNA-binding transcription factor activity"/>
    <property type="evidence" value="ECO:0007669"/>
    <property type="project" value="InterPro"/>
</dbReference>
<feature type="region of interest" description="Disordered" evidence="7">
    <location>
        <begin position="20"/>
        <end position="44"/>
    </location>
</feature>
<keyword evidence="4" id="KW-0238">DNA-binding</keyword>
<dbReference type="InterPro" id="IPR046347">
    <property type="entry name" value="bZIP_sf"/>
</dbReference>
<keyword evidence="10" id="KW-1185">Reference proteome</keyword>
<keyword evidence="5" id="KW-0804">Transcription</keyword>